<proteinExistence type="predicted"/>
<evidence type="ECO:0000256" key="1">
    <source>
        <dbReference type="SAM" id="SignalP"/>
    </source>
</evidence>
<dbReference type="EMBL" id="GGFJ01011984">
    <property type="protein sequence ID" value="MBW61125.1"/>
    <property type="molecule type" value="Transcribed_RNA"/>
</dbReference>
<feature type="chain" id="PRO_5014805093" evidence="1">
    <location>
        <begin position="16"/>
        <end position="125"/>
    </location>
</feature>
<protein>
    <submittedName>
        <fullName evidence="2">Putative secreted protein</fullName>
    </submittedName>
</protein>
<keyword evidence="1" id="KW-0732">Signal</keyword>
<dbReference type="AlphaFoldDB" id="A0A2M4C7B1"/>
<evidence type="ECO:0000313" key="2">
    <source>
        <dbReference type="EMBL" id="MBW61125.1"/>
    </source>
</evidence>
<reference evidence="2" key="1">
    <citation type="submission" date="2018-01" db="EMBL/GenBank/DDBJ databases">
        <title>An insight into the sialome of Amazonian anophelines.</title>
        <authorList>
            <person name="Ribeiro J.M."/>
            <person name="Scarpassa V."/>
            <person name="Calvo E."/>
        </authorList>
    </citation>
    <scope>NUCLEOTIDE SEQUENCE</scope>
    <source>
        <tissue evidence="2">Salivary glands</tissue>
    </source>
</reference>
<accession>A0A2M4C7B1</accession>
<sequence>MHYWLSLSLFPSVLGSFSTPSERVTCTHLKPSIIIIIIIPLIASSHHSPPHQAGQAAAAAACGMCCRSSARRARGTVPGGAHHFSLSSRFRKSISPCSCFMALFWFFTIFRQANSSFSVSSYFCL</sequence>
<organism evidence="2">
    <name type="scientific">Anopheles marajoara</name>
    <dbReference type="NCBI Taxonomy" id="58244"/>
    <lineage>
        <taxon>Eukaryota</taxon>
        <taxon>Metazoa</taxon>
        <taxon>Ecdysozoa</taxon>
        <taxon>Arthropoda</taxon>
        <taxon>Hexapoda</taxon>
        <taxon>Insecta</taxon>
        <taxon>Pterygota</taxon>
        <taxon>Neoptera</taxon>
        <taxon>Endopterygota</taxon>
        <taxon>Diptera</taxon>
        <taxon>Nematocera</taxon>
        <taxon>Culicoidea</taxon>
        <taxon>Culicidae</taxon>
        <taxon>Anophelinae</taxon>
        <taxon>Anopheles</taxon>
    </lineage>
</organism>
<feature type="signal peptide" evidence="1">
    <location>
        <begin position="1"/>
        <end position="15"/>
    </location>
</feature>
<name>A0A2M4C7B1_9DIPT</name>